<dbReference type="PANTHER" id="PTHR42752">
    <property type="entry name" value="IMIDAZOLONEPROPIONASE"/>
    <property type="match status" value="1"/>
</dbReference>
<sequence>MTENLIIFNARVVTPIGFAACKGEQMSHLFILDHATVEVTAGFISYVGPNRGEERDGYYDQYWHYNARGKCLLPGFVDSHTHFVFGGERAAEFSRRLKGESYMSIMKCGGGIVSTV</sequence>
<keyword evidence="7" id="KW-0408">Iron</keyword>
<feature type="non-terminal residue" evidence="8">
    <location>
        <position position="116"/>
    </location>
</feature>
<evidence type="ECO:0000256" key="7">
    <source>
        <dbReference type="ARBA" id="ARBA00023004"/>
    </source>
</evidence>
<reference evidence="8" key="1">
    <citation type="journal article" date="2012" name="PLoS ONE">
        <title>Gene sets for utilization of primary and secondary nutrition supplies in the distal gut of endangered iberian lynx.</title>
        <authorList>
            <person name="Alcaide M."/>
            <person name="Messina E."/>
            <person name="Richter M."/>
            <person name="Bargiela R."/>
            <person name="Peplies J."/>
            <person name="Huws S.A."/>
            <person name="Newbold C.J."/>
            <person name="Golyshin P.N."/>
            <person name="Simon M.A."/>
            <person name="Lopez G."/>
            <person name="Yakimov M.M."/>
            <person name="Ferrer M."/>
        </authorList>
    </citation>
    <scope>NUCLEOTIDE SEQUENCE</scope>
</reference>
<accession>J9H165</accession>
<dbReference type="Gene3D" id="3.20.20.140">
    <property type="entry name" value="Metal-dependent hydrolases"/>
    <property type="match status" value="1"/>
</dbReference>
<dbReference type="MEROPS" id="M38.980"/>
<keyword evidence="3" id="KW-0479">Metal-binding</keyword>
<dbReference type="GO" id="GO:0005737">
    <property type="term" value="C:cytoplasm"/>
    <property type="evidence" value="ECO:0007669"/>
    <property type="project" value="InterPro"/>
</dbReference>
<comment type="pathway">
    <text evidence="1">Amino-acid degradation.</text>
</comment>
<dbReference type="InterPro" id="IPR032466">
    <property type="entry name" value="Metal_Hydrolase"/>
</dbReference>
<evidence type="ECO:0000256" key="5">
    <source>
        <dbReference type="ARBA" id="ARBA00022808"/>
    </source>
</evidence>
<proteinExistence type="predicted"/>
<gene>
    <name evidence="8" type="ORF">EVA_04782</name>
</gene>
<organism evidence="8">
    <name type="scientific">gut metagenome</name>
    <dbReference type="NCBI Taxonomy" id="749906"/>
    <lineage>
        <taxon>unclassified sequences</taxon>
        <taxon>metagenomes</taxon>
        <taxon>organismal metagenomes</taxon>
    </lineage>
</organism>
<keyword evidence="5" id="KW-0369">Histidine metabolism</keyword>
<dbReference type="PANTHER" id="PTHR42752:SF1">
    <property type="entry name" value="IMIDAZOLONEPROPIONASE-RELATED"/>
    <property type="match status" value="1"/>
</dbReference>
<dbReference type="InterPro" id="IPR011059">
    <property type="entry name" value="Metal-dep_hydrolase_composite"/>
</dbReference>
<evidence type="ECO:0000256" key="3">
    <source>
        <dbReference type="ARBA" id="ARBA00022723"/>
    </source>
</evidence>
<protein>
    <recommendedName>
        <fullName evidence="2">imidazolonepropionase</fullName>
        <ecNumber evidence="2">3.5.2.7</ecNumber>
    </recommendedName>
</protein>
<comment type="caution">
    <text evidence="8">The sequence shown here is derived from an EMBL/GenBank/DDBJ whole genome shotgun (WGS) entry which is preliminary data.</text>
</comment>
<dbReference type="GO" id="GO:0019556">
    <property type="term" value="P:L-histidine catabolic process to glutamate and formamide"/>
    <property type="evidence" value="ECO:0007669"/>
    <property type="project" value="InterPro"/>
</dbReference>
<dbReference type="EC" id="3.5.2.7" evidence="2"/>
<evidence type="ECO:0000313" key="8">
    <source>
        <dbReference type="EMBL" id="EJX07110.1"/>
    </source>
</evidence>
<keyword evidence="4" id="KW-0378">Hydrolase</keyword>
<evidence type="ECO:0000256" key="2">
    <source>
        <dbReference type="ARBA" id="ARBA00012864"/>
    </source>
</evidence>
<dbReference type="SUPFAM" id="SSF51338">
    <property type="entry name" value="Composite domain of metallo-dependent hydrolases"/>
    <property type="match status" value="1"/>
</dbReference>
<dbReference type="Gene3D" id="2.30.40.10">
    <property type="entry name" value="Urease, subunit C, domain 1"/>
    <property type="match status" value="1"/>
</dbReference>
<evidence type="ECO:0000256" key="4">
    <source>
        <dbReference type="ARBA" id="ARBA00022801"/>
    </source>
</evidence>
<dbReference type="GO" id="GO:0050480">
    <property type="term" value="F:imidazolonepropionase activity"/>
    <property type="evidence" value="ECO:0007669"/>
    <property type="project" value="UniProtKB-EC"/>
</dbReference>
<dbReference type="EMBL" id="AMCI01000970">
    <property type="protein sequence ID" value="EJX07110.1"/>
    <property type="molecule type" value="Genomic_DNA"/>
</dbReference>
<evidence type="ECO:0000256" key="1">
    <source>
        <dbReference type="ARBA" id="ARBA00005023"/>
    </source>
</evidence>
<dbReference type="SUPFAM" id="SSF51556">
    <property type="entry name" value="Metallo-dependent hydrolases"/>
    <property type="match status" value="1"/>
</dbReference>
<name>J9H165_9ZZZZ</name>
<keyword evidence="6" id="KW-0862">Zinc</keyword>
<evidence type="ECO:0000256" key="6">
    <source>
        <dbReference type="ARBA" id="ARBA00022833"/>
    </source>
</evidence>
<dbReference type="InterPro" id="IPR005920">
    <property type="entry name" value="HutI"/>
</dbReference>
<dbReference type="AlphaFoldDB" id="J9H165"/>
<dbReference type="GO" id="GO:0046872">
    <property type="term" value="F:metal ion binding"/>
    <property type="evidence" value="ECO:0007669"/>
    <property type="project" value="UniProtKB-KW"/>
</dbReference>